<sequence length="580" mass="66255">MPSPTVYPQAEEHDIIYPMPKKQSDIEIREPPAEVLPSKKSDLQPSPGLASISSVSSAATSTTSSCIHENEGEVEENHLGIPDTRPQPHPLGRIDTSVRLADSDTEGRPSVYLFIFVNPLSGDQKGSDLIHLPIQHFRLRRFPQIQVEIHNILDTEDREAGFERILMIQDMVKHGRLPDINEGANKRMPERVRHRHMHVWSAGGDGTVMSVFEMLVAHEIDLDLVFFSCIPFGTGNDFSQVLGWGRTITHKDVLGQRLSNLETLILDRLEHSDAARLDIWEVEMEAYDSGYVCLAGPDRQDGHDVAEVRKERKDVGKPTALKRKMCNYMSIGVQGYVGSGFEKHRAGNRLANMLVYTRESAKWVFWRRFPRLTRFISSIEHDGETVLHCPCPEGKARENDDKGIPTMTKHPIDFVIQNIPHIWGREVDLWGEARSGLESVKGRKGPTDPETWTPQRSNDGKMELMVINDLYSYFKKLANFRHHVSRLAQIATPFDIVFRAPQEENQRKSSWFDLLGRNHYDRSNIICIMCDGEFYIIKDPKRLKFKRFAQIWALGRADESHLARIVRDERANTADDKKKN</sequence>
<dbReference type="InterPro" id="IPR001206">
    <property type="entry name" value="Diacylglycerol_kinase_cat_dom"/>
</dbReference>
<dbReference type="OMA" id="TRQIHVW"/>
<feature type="compositionally biased region" description="Low complexity" evidence="7">
    <location>
        <begin position="50"/>
        <end position="65"/>
    </location>
</feature>
<evidence type="ECO:0000259" key="8">
    <source>
        <dbReference type="PROSITE" id="PS50146"/>
    </source>
</evidence>
<evidence type="ECO:0000313" key="10">
    <source>
        <dbReference type="Proteomes" id="UP000242180"/>
    </source>
</evidence>
<dbReference type="InterPro" id="IPR037607">
    <property type="entry name" value="DGK"/>
</dbReference>
<evidence type="ECO:0000256" key="5">
    <source>
        <dbReference type="ARBA" id="ARBA00022777"/>
    </source>
</evidence>
<dbReference type="GO" id="GO:0007200">
    <property type="term" value="P:phospholipase C-activating G protein-coupled receptor signaling pathway"/>
    <property type="evidence" value="ECO:0007669"/>
    <property type="project" value="InterPro"/>
</dbReference>
<dbReference type="GO" id="GO:0005524">
    <property type="term" value="F:ATP binding"/>
    <property type="evidence" value="ECO:0007669"/>
    <property type="project" value="UniProtKB-KW"/>
</dbReference>
<proteinExistence type="inferred from homology"/>
<dbReference type="InterPro" id="IPR017438">
    <property type="entry name" value="ATP-NAD_kinase_N"/>
</dbReference>
<feature type="compositionally biased region" description="Basic and acidic residues" evidence="7">
    <location>
        <begin position="22"/>
        <end position="42"/>
    </location>
</feature>
<evidence type="ECO:0000256" key="1">
    <source>
        <dbReference type="ARBA" id="ARBA00009280"/>
    </source>
</evidence>
<comment type="similarity">
    <text evidence="1">Belongs to the eukaryotic diacylglycerol kinase family.</text>
</comment>
<reference evidence="9 10" key="1">
    <citation type="submission" date="2016-07" db="EMBL/GenBank/DDBJ databases">
        <title>Pervasive Adenine N6-methylation of Active Genes in Fungi.</title>
        <authorList>
            <consortium name="DOE Joint Genome Institute"/>
            <person name="Mondo S.J."/>
            <person name="Dannebaum R.O."/>
            <person name="Kuo R.C."/>
            <person name="Labutti K."/>
            <person name="Haridas S."/>
            <person name="Kuo A."/>
            <person name="Salamov A."/>
            <person name="Ahrendt S.R."/>
            <person name="Lipzen A."/>
            <person name="Sullivan W."/>
            <person name="Andreopoulos W.B."/>
            <person name="Clum A."/>
            <person name="Lindquist E."/>
            <person name="Daum C."/>
            <person name="Ramamoorthy G.K."/>
            <person name="Gryganskyi A."/>
            <person name="Culley D."/>
            <person name="Magnuson J.K."/>
            <person name="James T.Y."/>
            <person name="O'Malley M.A."/>
            <person name="Stajich J.E."/>
            <person name="Spatafora J.W."/>
            <person name="Visel A."/>
            <person name="Grigoriev I.V."/>
        </authorList>
    </citation>
    <scope>NUCLEOTIDE SEQUENCE [LARGE SCALE GENOMIC DNA]</scope>
    <source>
        <strain evidence="9 10">NRRL 2496</strain>
    </source>
</reference>
<dbReference type="GO" id="GO:0004143">
    <property type="term" value="F:ATP-dependent diacylglycerol kinase activity"/>
    <property type="evidence" value="ECO:0007669"/>
    <property type="project" value="UniProtKB-EC"/>
</dbReference>
<dbReference type="SUPFAM" id="SSF111331">
    <property type="entry name" value="NAD kinase/diacylglycerol kinase-like"/>
    <property type="match status" value="1"/>
</dbReference>
<gene>
    <name evidence="9" type="ORF">BCR43DRAFT_557652</name>
</gene>
<keyword evidence="4" id="KW-0547">Nucleotide-binding</keyword>
<dbReference type="EMBL" id="MCGN01000006">
    <property type="protein sequence ID" value="ORY95625.1"/>
    <property type="molecule type" value="Genomic_DNA"/>
</dbReference>
<protein>
    <recommendedName>
        <fullName evidence="2">diacylglycerol kinase (ATP)</fullName>
        <ecNumber evidence="2">2.7.1.107</ecNumber>
    </recommendedName>
</protein>
<dbReference type="Proteomes" id="UP000242180">
    <property type="component" value="Unassembled WGS sequence"/>
</dbReference>
<feature type="region of interest" description="Disordered" evidence="7">
    <location>
        <begin position="438"/>
        <end position="457"/>
    </location>
</feature>
<keyword evidence="6" id="KW-0067">ATP-binding</keyword>
<evidence type="ECO:0000256" key="6">
    <source>
        <dbReference type="ARBA" id="ARBA00022840"/>
    </source>
</evidence>
<dbReference type="InParanoid" id="A0A1X2HAF7"/>
<dbReference type="SMART" id="SM00046">
    <property type="entry name" value="DAGKc"/>
    <property type="match status" value="1"/>
</dbReference>
<accession>A0A1X2HAF7</accession>
<evidence type="ECO:0000313" key="9">
    <source>
        <dbReference type="EMBL" id="ORY95625.1"/>
    </source>
</evidence>
<evidence type="ECO:0000256" key="4">
    <source>
        <dbReference type="ARBA" id="ARBA00022741"/>
    </source>
</evidence>
<keyword evidence="3" id="KW-0808">Transferase</keyword>
<dbReference type="AlphaFoldDB" id="A0A1X2HAF7"/>
<comment type="caution">
    <text evidence="9">The sequence shown here is derived from an EMBL/GenBank/DDBJ whole genome shotgun (WGS) entry which is preliminary data.</text>
</comment>
<organism evidence="9 10">
    <name type="scientific">Syncephalastrum racemosum</name>
    <name type="common">Filamentous fungus</name>
    <dbReference type="NCBI Taxonomy" id="13706"/>
    <lineage>
        <taxon>Eukaryota</taxon>
        <taxon>Fungi</taxon>
        <taxon>Fungi incertae sedis</taxon>
        <taxon>Mucoromycota</taxon>
        <taxon>Mucoromycotina</taxon>
        <taxon>Mucoromycetes</taxon>
        <taxon>Mucorales</taxon>
        <taxon>Syncephalastraceae</taxon>
        <taxon>Syncephalastrum</taxon>
    </lineage>
</organism>
<dbReference type="GO" id="GO:0016020">
    <property type="term" value="C:membrane"/>
    <property type="evidence" value="ECO:0007669"/>
    <property type="project" value="TreeGrafter"/>
</dbReference>
<dbReference type="Pfam" id="PF00609">
    <property type="entry name" value="DAGK_acc"/>
    <property type="match status" value="1"/>
</dbReference>
<keyword evidence="10" id="KW-1185">Reference proteome</keyword>
<dbReference type="InterPro" id="IPR000756">
    <property type="entry name" value="Diacylglycerol_kin_accessory"/>
</dbReference>
<dbReference type="EC" id="2.7.1.107" evidence="2"/>
<dbReference type="Pfam" id="PF00781">
    <property type="entry name" value="DAGK_cat"/>
    <property type="match status" value="1"/>
</dbReference>
<evidence type="ECO:0000256" key="7">
    <source>
        <dbReference type="SAM" id="MobiDB-lite"/>
    </source>
</evidence>
<dbReference type="PROSITE" id="PS50146">
    <property type="entry name" value="DAGK"/>
    <property type="match status" value="1"/>
</dbReference>
<keyword evidence="5 9" id="KW-0418">Kinase</keyword>
<dbReference type="PANTHER" id="PTHR11255">
    <property type="entry name" value="DIACYLGLYCEROL KINASE"/>
    <property type="match status" value="1"/>
</dbReference>
<evidence type="ECO:0000256" key="2">
    <source>
        <dbReference type="ARBA" id="ARBA00012133"/>
    </source>
</evidence>
<feature type="compositionally biased region" description="Basic and acidic residues" evidence="7">
    <location>
        <begin position="68"/>
        <end position="78"/>
    </location>
</feature>
<evidence type="ECO:0000256" key="3">
    <source>
        <dbReference type="ARBA" id="ARBA00022679"/>
    </source>
</evidence>
<feature type="region of interest" description="Disordered" evidence="7">
    <location>
        <begin position="1"/>
        <end position="94"/>
    </location>
</feature>
<dbReference type="PANTHER" id="PTHR11255:SF121">
    <property type="entry name" value="DIACYLGLYCEROL KINASE (ATP)"/>
    <property type="match status" value="1"/>
</dbReference>
<dbReference type="Gene3D" id="3.40.50.10330">
    <property type="entry name" value="Probable inorganic polyphosphate/atp-NAD kinase, domain 1"/>
    <property type="match status" value="1"/>
</dbReference>
<feature type="domain" description="DAGKc" evidence="8">
    <location>
        <begin position="108"/>
        <end position="286"/>
    </location>
</feature>
<dbReference type="STRING" id="13706.A0A1X2HAF7"/>
<dbReference type="InterPro" id="IPR016064">
    <property type="entry name" value="NAD/diacylglycerol_kinase_sf"/>
</dbReference>
<dbReference type="OrthoDB" id="242257at2759"/>
<name>A0A1X2HAF7_SYNRA</name>